<dbReference type="Pfam" id="PF00528">
    <property type="entry name" value="BPD_transp_1"/>
    <property type="match status" value="1"/>
</dbReference>
<feature type="domain" description="ABC transmembrane type-1" evidence="8">
    <location>
        <begin position="73"/>
        <end position="262"/>
    </location>
</feature>
<dbReference type="PANTHER" id="PTHR32243:SF18">
    <property type="entry name" value="INNER MEMBRANE ABC TRANSPORTER PERMEASE PROTEIN YCJP"/>
    <property type="match status" value="1"/>
</dbReference>
<dbReference type="InterPro" id="IPR000515">
    <property type="entry name" value="MetI-like"/>
</dbReference>
<evidence type="ECO:0000256" key="5">
    <source>
        <dbReference type="ARBA" id="ARBA00022989"/>
    </source>
</evidence>
<keyword evidence="10" id="KW-1185">Reference proteome</keyword>
<accession>A0ABS3S3P0</accession>
<evidence type="ECO:0000256" key="4">
    <source>
        <dbReference type="ARBA" id="ARBA00022692"/>
    </source>
</evidence>
<dbReference type="SUPFAM" id="SSF161098">
    <property type="entry name" value="MetI-like"/>
    <property type="match status" value="1"/>
</dbReference>
<keyword evidence="3" id="KW-1003">Cell membrane</keyword>
<keyword evidence="5 7" id="KW-1133">Transmembrane helix</keyword>
<dbReference type="RefSeq" id="WP_208249193.1">
    <property type="nucleotide sequence ID" value="NZ_JAGEPF010000028.1"/>
</dbReference>
<gene>
    <name evidence="9" type="ORF">J4709_39190</name>
</gene>
<dbReference type="Proteomes" id="UP000680206">
    <property type="component" value="Unassembled WGS sequence"/>
</dbReference>
<organism evidence="9 10">
    <name type="scientific">Actinomadura violacea</name>
    <dbReference type="NCBI Taxonomy" id="2819934"/>
    <lineage>
        <taxon>Bacteria</taxon>
        <taxon>Bacillati</taxon>
        <taxon>Actinomycetota</taxon>
        <taxon>Actinomycetes</taxon>
        <taxon>Streptosporangiales</taxon>
        <taxon>Thermomonosporaceae</taxon>
        <taxon>Actinomadura</taxon>
    </lineage>
</organism>
<name>A0ABS3S3P0_9ACTN</name>
<comment type="caution">
    <text evidence="9">The sequence shown here is derived from an EMBL/GenBank/DDBJ whole genome shotgun (WGS) entry which is preliminary data.</text>
</comment>
<dbReference type="InterPro" id="IPR035906">
    <property type="entry name" value="MetI-like_sf"/>
</dbReference>
<feature type="transmembrane region" description="Helical" evidence="7">
    <location>
        <begin position="214"/>
        <end position="234"/>
    </location>
</feature>
<feature type="transmembrane region" description="Helical" evidence="7">
    <location>
        <begin position="12"/>
        <end position="34"/>
    </location>
</feature>
<keyword evidence="4 7" id="KW-0812">Transmembrane</keyword>
<comment type="subcellular location">
    <subcellularLocation>
        <location evidence="1 7">Cell membrane</location>
        <topology evidence="1 7">Multi-pass membrane protein</topology>
    </subcellularLocation>
</comment>
<keyword evidence="6 7" id="KW-0472">Membrane</keyword>
<feature type="transmembrane region" description="Helical" evidence="7">
    <location>
        <begin position="142"/>
        <end position="161"/>
    </location>
</feature>
<proteinExistence type="inferred from homology"/>
<sequence>MSSPLGGGRRATIGRTVALTVFTVWSLFPIYWIVQMGFKKSIDTTAIPPKWLFAPTLDAYRDAFTKAPMRALLLNSLQVAVLATAVSLAVGLLAAYGLVRLRTGRAANYEFWVLSTRMAPPVAVALPFYLLFQKSQLLDTVWALALMHVVMVIGMVTWIMIETFHGLPQSLTEAALVDGCGQWTAFRRIMLPLAVPGLVGAGVLAFLLSWNEFFFALILTSGHTTAPVGLFNFVGFQSVDLGALAAAATILLIPAFVIVLGFQKFLVRGLTMGAVKG</sequence>
<keyword evidence="2 7" id="KW-0813">Transport</keyword>
<evidence type="ECO:0000256" key="6">
    <source>
        <dbReference type="ARBA" id="ARBA00023136"/>
    </source>
</evidence>
<dbReference type="Gene3D" id="1.10.3720.10">
    <property type="entry name" value="MetI-like"/>
    <property type="match status" value="1"/>
</dbReference>
<evidence type="ECO:0000256" key="3">
    <source>
        <dbReference type="ARBA" id="ARBA00022475"/>
    </source>
</evidence>
<feature type="transmembrane region" description="Helical" evidence="7">
    <location>
        <begin position="241"/>
        <end position="262"/>
    </location>
</feature>
<feature type="transmembrane region" description="Helical" evidence="7">
    <location>
        <begin position="77"/>
        <end position="99"/>
    </location>
</feature>
<dbReference type="PROSITE" id="PS50928">
    <property type="entry name" value="ABC_TM1"/>
    <property type="match status" value="1"/>
</dbReference>
<feature type="transmembrane region" description="Helical" evidence="7">
    <location>
        <begin position="111"/>
        <end position="130"/>
    </location>
</feature>
<dbReference type="EMBL" id="JAGEPF010000028">
    <property type="protein sequence ID" value="MBO2463612.1"/>
    <property type="molecule type" value="Genomic_DNA"/>
</dbReference>
<reference evidence="9 10" key="1">
    <citation type="submission" date="2021-03" db="EMBL/GenBank/DDBJ databases">
        <title>Actinomadura violae sp. nov., isolated from lichen in Thailand.</title>
        <authorList>
            <person name="Kanchanasin P."/>
            <person name="Saeng-In P."/>
            <person name="Phongsopitanun W."/>
            <person name="Yuki M."/>
            <person name="Kudo T."/>
            <person name="Ohkuma M."/>
            <person name="Tanasupawat S."/>
        </authorList>
    </citation>
    <scope>NUCLEOTIDE SEQUENCE [LARGE SCALE GENOMIC DNA]</scope>
    <source>
        <strain evidence="9 10">LCR2-06</strain>
    </source>
</reference>
<dbReference type="PANTHER" id="PTHR32243">
    <property type="entry name" value="MALTOSE TRANSPORT SYSTEM PERMEASE-RELATED"/>
    <property type="match status" value="1"/>
</dbReference>
<evidence type="ECO:0000256" key="1">
    <source>
        <dbReference type="ARBA" id="ARBA00004651"/>
    </source>
</evidence>
<comment type="similarity">
    <text evidence="7">Belongs to the binding-protein-dependent transport system permease family.</text>
</comment>
<evidence type="ECO:0000313" key="10">
    <source>
        <dbReference type="Proteomes" id="UP000680206"/>
    </source>
</evidence>
<dbReference type="InterPro" id="IPR050901">
    <property type="entry name" value="BP-dep_ABC_trans_perm"/>
</dbReference>
<feature type="transmembrane region" description="Helical" evidence="7">
    <location>
        <begin position="189"/>
        <end position="208"/>
    </location>
</feature>
<protein>
    <submittedName>
        <fullName evidence="9">Carbohydrate ABC transporter permease</fullName>
    </submittedName>
</protein>
<evidence type="ECO:0000256" key="7">
    <source>
        <dbReference type="RuleBase" id="RU363032"/>
    </source>
</evidence>
<evidence type="ECO:0000313" key="9">
    <source>
        <dbReference type="EMBL" id="MBO2463612.1"/>
    </source>
</evidence>
<dbReference type="CDD" id="cd06261">
    <property type="entry name" value="TM_PBP2"/>
    <property type="match status" value="1"/>
</dbReference>
<evidence type="ECO:0000259" key="8">
    <source>
        <dbReference type="PROSITE" id="PS50928"/>
    </source>
</evidence>
<evidence type="ECO:0000256" key="2">
    <source>
        <dbReference type="ARBA" id="ARBA00022448"/>
    </source>
</evidence>